<geneLocation type="plasmid" evidence="2 3">
    <name>A14S_lp28-3</name>
</geneLocation>
<feature type="transmembrane region" description="Helical" evidence="1">
    <location>
        <begin position="40"/>
        <end position="66"/>
    </location>
</feature>
<accession>C0RCH1</accession>
<protein>
    <submittedName>
        <fullName evidence="2">Uncharacterized protein</fullName>
    </submittedName>
</protein>
<proteinExistence type="predicted"/>
<dbReference type="Proteomes" id="UP000003481">
    <property type="component" value="Plasmid A14S_lp28-3"/>
</dbReference>
<evidence type="ECO:0000313" key="2">
    <source>
        <dbReference type="EMBL" id="ACN53406.1"/>
    </source>
</evidence>
<dbReference type="EMBL" id="CP001471">
    <property type="protein sequence ID" value="ACN53406.1"/>
    <property type="molecule type" value="Genomic_DNA"/>
</dbReference>
<organism evidence="2 3">
    <name type="scientific">Borreliella spielmanii A14S</name>
    <dbReference type="NCBI Taxonomy" id="498742"/>
    <lineage>
        <taxon>Bacteria</taxon>
        <taxon>Pseudomonadati</taxon>
        <taxon>Spirochaetota</taxon>
        <taxon>Spirochaetia</taxon>
        <taxon>Spirochaetales</taxon>
        <taxon>Borreliaceae</taxon>
        <taxon>Borreliella</taxon>
    </lineage>
</organism>
<dbReference type="HOGENOM" id="CLU_2785669_0_0_12"/>
<dbReference type="AlphaFoldDB" id="C0RCH1"/>
<evidence type="ECO:0000313" key="3">
    <source>
        <dbReference type="Proteomes" id="UP000003481"/>
    </source>
</evidence>
<keyword evidence="1" id="KW-0472">Membrane</keyword>
<keyword evidence="1" id="KW-0812">Transmembrane</keyword>
<name>C0RCH1_9SPIR</name>
<keyword evidence="2" id="KW-0614">Plasmid</keyword>
<evidence type="ECO:0000256" key="1">
    <source>
        <dbReference type="SAM" id="Phobius"/>
    </source>
</evidence>
<reference evidence="2 3" key="1">
    <citation type="journal article" date="2012" name="J. Bacteriol.">
        <title>Whole-Genome Sequences of Borrelia bissettii, Borrelia valaisiana, and Borrelia spielmanii.</title>
        <authorList>
            <person name="Schutzer S.E."/>
            <person name="Fraser-Liggett C.M."/>
            <person name="Qiu W.G."/>
            <person name="Kraiczy P."/>
            <person name="Mongodin E.F."/>
            <person name="Dunn J.J."/>
            <person name="Luft B.J."/>
            <person name="Casjens S.R."/>
        </authorList>
    </citation>
    <scope>NUCLEOTIDE SEQUENCE [LARGE SCALE GENOMIC DNA]</scope>
    <source>
        <strain evidence="2 3">A14S</strain>
        <plasmid evidence="2 3">A14S_lp28-3</plasmid>
    </source>
</reference>
<sequence>MSLVLKIIILIKIILQLIAENHFKTHCSIPLFTFKYCSSIVSLSITIHTPPILIFISSFTGILNIWRI</sequence>
<keyword evidence="1" id="KW-1133">Transmembrane helix</keyword>
<gene>
    <name evidence="2" type="ORF">BSPA14S_H0045</name>
</gene>